<reference evidence="6 7" key="1">
    <citation type="submission" date="2020-01" db="EMBL/GenBank/DDBJ databases">
        <authorList>
            <person name="Kim M."/>
        </authorList>
    </citation>
    <scope>NUCLEOTIDE SEQUENCE [LARGE SCALE GENOMIC DNA]</scope>
    <source>
        <strain evidence="6 7">BT10</strain>
    </source>
</reference>
<dbReference type="NCBIfam" id="TIGR04247">
    <property type="entry name" value="NosD_copper_fam"/>
    <property type="match status" value="1"/>
</dbReference>
<dbReference type="RefSeq" id="WP_160688684.1">
    <property type="nucleotide sequence ID" value="NZ_CP047897.1"/>
</dbReference>
<dbReference type="EMBL" id="CP047897">
    <property type="protein sequence ID" value="QHL86361.1"/>
    <property type="molecule type" value="Genomic_DNA"/>
</dbReference>
<dbReference type="PANTHER" id="PTHR22990">
    <property type="entry name" value="F-BOX ONLY PROTEIN"/>
    <property type="match status" value="1"/>
</dbReference>
<dbReference type="InterPro" id="IPR011050">
    <property type="entry name" value="Pectin_lyase_fold/virulence"/>
</dbReference>
<evidence type="ECO:0000313" key="6">
    <source>
        <dbReference type="EMBL" id="QHL86361.1"/>
    </source>
</evidence>
<evidence type="ECO:0000259" key="5">
    <source>
        <dbReference type="Pfam" id="PF05048"/>
    </source>
</evidence>
<protein>
    <submittedName>
        <fullName evidence="6">Nitrous oxide reductase family maturation protein NosD</fullName>
    </submittedName>
</protein>
<sequence length="443" mass="49913">MINLSRRIFLALGIWVFLLVSSSAWGKTLTVCKSCAYASVKTAVQKAKPGDTVLVKGGLYQESGIEVNKPLVLLGQNYPVIDGKNTGEIISITSDQVTVQGFTLQNVATSYRRDDAAIRVLGRNHIKILDNTILKTFFAIYLQNAEDIVIKGNKVKGENANRNETALGNAIHLYYCNNAVISNNDVQGHRDGIYLETVKDAKVHHNLSHQNQRYGMHFMFSDRNVYTHNTFKQNGAGVAVMYTHNVHMAHNTFEDNWGAASYGLLLKDISNSTIENNLFRGNTTALHMESSSRLQIRRNDFERNGWAVKLLTSCLEDTFQLNNFTGNSFDVSTNGSSANNFFERNYWERYTGYDLGRDQIGDVPYRPVSLYSMLVEKVPASVMFMRSFMIDLLDSMERVLPSIIPDQLVDERPLMKKIHHDTDRKPVQALRQTASAATGERHL</sequence>
<dbReference type="InterPro" id="IPR051550">
    <property type="entry name" value="SCF-Subunits/Alg-Epimerases"/>
</dbReference>
<keyword evidence="3" id="KW-0833">Ubl conjugation pathway</keyword>
<evidence type="ECO:0000256" key="4">
    <source>
        <dbReference type="SAM" id="MobiDB-lite"/>
    </source>
</evidence>
<evidence type="ECO:0000256" key="2">
    <source>
        <dbReference type="ARBA" id="ARBA00022737"/>
    </source>
</evidence>
<accession>A0A6P1NXH2</accession>
<dbReference type="InterPro" id="IPR006626">
    <property type="entry name" value="PbH1"/>
</dbReference>
<dbReference type="InterPro" id="IPR026464">
    <property type="entry name" value="NosD_copper_fam"/>
</dbReference>
<comment type="pathway">
    <text evidence="1">Protein modification; protein ubiquitination.</text>
</comment>
<evidence type="ECO:0000313" key="7">
    <source>
        <dbReference type="Proteomes" id="UP000464214"/>
    </source>
</evidence>
<dbReference type="Pfam" id="PF05048">
    <property type="entry name" value="NosD"/>
    <property type="match status" value="1"/>
</dbReference>
<organism evidence="6 7">
    <name type="scientific">Nibribacter ruber</name>
    <dbReference type="NCBI Taxonomy" id="2698458"/>
    <lineage>
        <taxon>Bacteria</taxon>
        <taxon>Pseudomonadati</taxon>
        <taxon>Bacteroidota</taxon>
        <taxon>Cytophagia</taxon>
        <taxon>Cytophagales</taxon>
        <taxon>Hymenobacteraceae</taxon>
        <taxon>Nibribacter</taxon>
    </lineage>
</organism>
<dbReference type="Gene3D" id="2.160.20.10">
    <property type="entry name" value="Single-stranded right-handed beta-helix, Pectin lyase-like"/>
    <property type="match status" value="1"/>
</dbReference>
<dbReference type="PANTHER" id="PTHR22990:SF15">
    <property type="entry name" value="F-BOX ONLY PROTEIN 10"/>
    <property type="match status" value="1"/>
</dbReference>
<dbReference type="InterPro" id="IPR012334">
    <property type="entry name" value="Pectin_lyas_fold"/>
</dbReference>
<dbReference type="AlphaFoldDB" id="A0A6P1NXH2"/>
<feature type="region of interest" description="Disordered" evidence="4">
    <location>
        <begin position="420"/>
        <end position="443"/>
    </location>
</feature>
<dbReference type="SUPFAM" id="SSF51126">
    <property type="entry name" value="Pectin lyase-like"/>
    <property type="match status" value="1"/>
</dbReference>
<dbReference type="InterPro" id="IPR007742">
    <property type="entry name" value="NosD_dom"/>
</dbReference>
<keyword evidence="7" id="KW-1185">Reference proteome</keyword>
<dbReference type="InterPro" id="IPR022441">
    <property type="entry name" value="Para_beta_helix_rpt-2"/>
</dbReference>
<name>A0A6P1NXH2_9BACT</name>
<evidence type="ECO:0000256" key="1">
    <source>
        <dbReference type="ARBA" id="ARBA00004906"/>
    </source>
</evidence>
<dbReference type="NCBIfam" id="TIGR03804">
    <property type="entry name" value="para_beta_helix"/>
    <property type="match status" value="1"/>
</dbReference>
<dbReference type="Proteomes" id="UP000464214">
    <property type="component" value="Chromosome"/>
</dbReference>
<gene>
    <name evidence="6" type="primary">nosD</name>
    <name evidence="6" type="ORF">GU926_02445</name>
</gene>
<feature type="domain" description="Periplasmic copper-binding protein NosD beta helix" evidence="5">
    <location>
        <begin position="166"/>
        <end position="352"/>
    </location>
</feature>
<proteinExistence type="predicted"/>
<dbReference type="SMART" id="SM00710">
    <property type="entry name" value="PbH1"/>
    <property type="match status" value="9"/>
</dbReference>
<keyword evidence="2" id="KW-0677">Repeat</keyword>
<evidence type="ECO:0000256" key="3">
    <source>
        <dbReference type="ARBA" id="ARBA00022786"/>
    </source>
</evidence>
<dbReference type="KEGG" id="nib:GU926_02445"/>